<evidence type="ECO:0008006" key="3">
    <source>
        <dbReference type="Google" id="ProtNLM"/>
    </source>
</evidence>
<keyword evidence="2" id="KW-1185">Reference proteome</keyword>
<accession>A0ABS7GSH8</accession>
<reference evidence="1 2" key="1">
    <citation type="journal article" date="2021" name="MBio">
        <title>Poor Competitiveness of Bradyrhizobium in Pigeon Pea Root Colonization in Indian Soils.</title>
        <authorList>
            <person name="Chalasani D."/>
            <person name="Basu A."/>
            <person name="Pullabhotla S.V.S.R.N."/>
            <person name="Jorrin B."/>
            <person name="Neal A.L."/>
            <person name="Poole P.S."/>
            <person name="Podile A.R."/>
            <person name="Tkacz A."/>
        </authorList>
    </citation>
    <scope>NUCLEOTIDE SEQUENCE [LARGE SCALE GENOMIC DNA]</scope>
    <source>
        <strain evidence="1 2">HU56</strain>
    </source>
</reference>
<evidence type="ECO:0000313" key="1">
    <source>
        <dbReference type="EMBL" id="MBW9052330.1"/>
    </source>
</evidence>
<protein>
    <recommendedName>
        <fullName evidence="3">Phasin family protein</fullName>
    </recommendedName>
</protein>
<name>A0ABS7GSH8_9HYPH</name>
<gene>
    <name evidence="1" type="ORF">JNB85_07860</name>
</gene>
<comment type="caution">
    <text evidence="1">The sequence shown here is derived from an EMBL/GenBank/DDBJ whole genome shotgun (WGS) entry which is preliminary data.</text>
</comment>
<dbReference type="Proteomes" id="UP000717752">
    <property type="component" value="Unassembled WGS sequence"/>
</dbReference>
<sequence>MFKTAFPLSAQMETPLAANPLVVQAKLFVLSCRIGLRCQAELLGFLQHRTKLFDTCLRDLVESIELNDSFDVLTDYFQSAFADYPRAFAKVAAVASSMEAEGARLARKLADDVADDLGAKTVS</sequence>
<organism evidence="1 2">
    <name type="scientific">Rhizobium mesosinicum</name>
    <dbReference type="NCBI Taxonomy" id="335017"/>
    <lineage>
        <taxon>Bacteria</taxon>
        <taxon>Pseudomonadati</taxon>
        <taxon>Pseudomonadota</taxon>
        <taxon>Alphaproteobacteria</taxon>
        <taxon>Hyphomicrobiales</taxon>
        <taxon>Rhizobiaceae</taxon>
        <taxon>Rhizobium/Agrobacterium group</taxon>
        <taxon>Rhizobium</taxon>
    </lineage>
</organism>
<dbReference type="EMBL" id="JAEUAK010000003">
    <property type="protein sequence ID" value="MBW9052330.1"/>
    <property type="molecule type" value="Genomic_DNA"/>
</dbReference>
<proteinExistence type="predicted"/>
<evidence type="ECO:0000313" key="2">
    <source>
        <dbReference type="Proteomes" id="UP000717752"/>
    </source>
</evidence>
<dbReference type="RefSeq" id="WP_220333791.1">
    <property type="nucleotide sequence ID" value="NZ_JAEUAK010000003.1"/>
</dbReference>